<evidence type="ECO:0000256" key="2">
    <source>
        <dbReference type="ARBA" id="ARBA00022694"/>
    </source>
</evidence>
<name>C3J7S5_POREA</name>
<dbReference type="Pfam" id="PF00825">
    <property type="entry name" value="Ribonuclease_P"/>
    <property type="match status" value="1"/>
</dbReference>
<evidence type="ECO:0000256" key="3">
    <source>
        <dbReference type="ARBA" id="ARBA00022722"/>
    </source>
</evidence>
<sequence>MTKPERLYLRDDIRCLFEKSSGSFIAYPLRVVYRIAPKSEGKEPALSVLISVAKKRFKHAVDRNRVKRLIREAYRVQKSPLYNEVEAKGLTIHFALLMLDKELPSFSQVTAAVQKTLRRLEREVARYEQ</sequence>
<comment type="subunit">
    <text evidence="7">Consists of a catalytic RNA component (M1 or rnpB) and a protein subunit.</text>
</comment>
<comment type="caution">
    <text evidence="8">The sequence shown here is derived from an EMBL/GenBank/DDBJ whole genome shotgun (WGS) entry which is preliminary data.</text>
</comment>
<dbReference type="STRING" id="553175.POREN0001_1167"/>
<comment type="catalytic activity">
    <reaction evidence="7">
        <text>Endonucleolytic cleavage of RNA, removing 5'-extranucleotides from tRNA precursor.</text>
        <dbReference type="EC" id="3.1.26.5"/>
    </reaction>
</comment>
<dbReference type="InterPro" id="IPR020539">
    <property type="entry name" value="RNase_P_CS"/>
</dbReference>
<organism evidence="8 9">
    <name type="scientific">Porphyromonas endodontalis (strain ATCC 35406 / DSM 24491 / JCM 8526 / CCUG 16442 / BCRC 14492 / NCTC 13058 / HG 370)</name>
    <name type="common">Bacteroides endodontalis</name>
    <dbReference type="NCBI Taxonomy" id="553175"/>
    <lineage>
        <taxon>Bacteria</taxon>
        <taxon>Pseudomonadati</taxon>
        <taxon>Bacteroidota</taxon>
        <taxon>Bacteroidia</taxon>
        <taxon>Bacteroidales</taxon>
        <taxon>Porphyromonadaceae</taxon>
        <taxon>Porphyromonas</taxon>
    </lineage>
</organism>
<dbReference type="InterPro" id="IPR020568">
    <property type="entry name" value="Ribosomal_Su5_D2-typ_SF"/>
</dbReference>
<dbReference type="EC" id="3.1.26.5" evidence="7"/>
<proteinExistence type="inferred from homology"/>
<evidence type="ECO:0000256" key="1">
    <source>
        <dbReference type="ARBA" id="ARBA00002663"/>
    </source>
</evidence>
<evidence type="ECO:0000313" key="9">
    <source>
        <dbReference type="Proteomes" id="UP000004295"/>
    </source>
</evidence>
<dbReference type="eggNOG" id="COG0594">
    <property type="taxonomic scope" value="Bacteria"/>
</dbReference>
<dbReference type="Proteomes" id="UP000004295">
    <property type="component" value="Unassembled WGS sequence"/>
</dbReference>
<keyword evidence="2 7" id="KW-0819">tRNA processing</keyword>
<accession>C3J7S5</accession>
<evidence type="ECO:0000256" key="5">
    <source>
        <dbReference type="ARBA" id="ARBA00022801"/>
    </source>
</evidence>
<dbReference type="GO" id="GO:0004526">
    <property type="term" value="F:ribonuclease P activity"/>
    <property type="evidence" value="ECO:0007669"/>
    <property type="project" value="UniProtKB-UniRule"/>
</dbReference>
<comment type="function">
    <text evidence="1 7">RNaseP catalyzes the removal of the 5'-leader sequence from pre-tRNA to produce the mature 5'-terminus. It can also cleave other RNA substrates such as 4.5S RNA. The protein component plays an auxiliary but essential role in vivo by binding to the 5'-leader sequence and broadening the substrate specificity of the ribozyme.</text>
</comment>
<dbReference type="GO" id="GO:0000049">
    <property type="term" value="F:tRNA binding"/>
    <property type="evidence" value="ECO:0007669"/>
    <property type="project" value="UniProtKB-UniRule"/>
</dbReference>
<dbReference type="AlphaFoldDB" id="C3J7S5"/>
<gene>
    <name evidence="7 8" type="primary">rnpA</name>
    <name evidence="8" type="ORF">POREN0001_1167</name>
</gene>
<dbReference type="EMBL" id="ACNN01000005">
    <property type="protein sequence ID" value="EEN83661.1"/>
    <property type="molecule type" value="Genomic_DNA"/>
</dbReference>
<dbReference type="Gene3D" id="3.30.230.10">
    <property type="match status" value="1"/>
</dbReference>
<dbReference type="GO" id="GO:0001682">
    <property type="term" value="P:tRNA 5'-leader removal"/>
    <property type="evidence" value="ECO:0007669"/>
    <property type="project" value="UniProtKB-UniRule"/>
</dbReference>
<dbReference type="PROSITE" id="PS00648">
    <property type="entry name" value="RIBONUCLEASE_P"/>
    <property type="match status" value="1"/>
</dbReference>
<reference evidence="8 9" key="1">
    <citation type="submission" date="2009-04" db="EMBL/GenBank/DDBJ databases">
        <authorList>
            <person name="Sebastian Y."/>
            <person name="Madupu R."/>
            <person name="Durkin A.S."/>
            <person name="Torralba M."/>
            <person name="Methe B."/>
            <person name="Sutton G.G."/>
            <person name="Strausberg R.L."/>
            <person name="Nelson K.E."/>
        </authorList>
    </citation>
    <scope>NUCLEOTIDE SEQUENCE [LARGE SCALE GENOMIC DNA]</scope>
    <source>
        <strain evidence="9">ATCC 35406 / BCRC 14492 / JCM 8526 / NCTC 13058 / HG 370</strain>
    </source>
</reference>
<dbReference type="SUPFAM" id="SSF54211">
    <property type="entry name" value="Ribosomal protein S5 domain 2-like"/>
    <property type="match status" value="1"/>
</dbReference>
<evidence type="ECO:0000313" key="8">
    <source>
        <dbReference type="EMBL" id="EEN83661.1"/>
    </source>
</evidence>
<evidence type="ECO:0000256" key="7">
    <source>
        <dbReference type="HAMAP-Rule" id="MF_00227"/>
    </source>
</evidence>
<dbReference type="InterPro" id="IPR014721">
    <property type="entry name" value="Ribsml_uS5_D2-typ_fold_subgr"/>
</dbReference>
<dbReference type="InterPro" id="IPR000100">
    <property type="entry name" value="RNase_P"/>
</dbReference>
<dbReference type="HAMAP" id="MF_00227">
    <property type="entry name" value="RNase_P"/>
    <property type="match status" value="1"/>
</dbReference>
<evidence type="ECO:0000256" key="6">
    <source>
        <dbReference type="ARBA" id="ARBA00022884"/>
    </source>
</evidence>
<protein>
    <recommendedName>
        <fullName evidence="7">Ribonuclease P protein component</fullName>
        <shortName evidence="7">RNase P protein</shortName>
        <shortName evidence="7">RNaseP protein</shortName>
        <ecNumber evidence="7">3.1.26.5</ecNumber>
    </recommendedName>
    <alternativeName>
        <fullName evidence="7">Protein C5</fullName>
    </alternativeName>
</protein>
<keyword evidence="5 7" id="KW-0378">Hydrolase</keyword>
<keyword evidence="6 7" id="KW-0694">RNA-binding</keyword>
<keyword evidence="4 7" id="KW-0255">Endonuclease</keyword>
<comment type="similarity">
    <text evidence="7">Belongs to the RnpA family.</text>
</comment>
<evidence type="ECO:0000256" key="4">
    <source>
        <dbReference type="ARBA" id="ARBA00022759"/>
    </source>
</evidence>
<keyword evidence="3 7" id="KW-0540">Nuclease</keyword>
<keyword evidence="9" id="KW-1185">Reference proteome</keyword>